<evidence type="ECO:0000313" key="6">
    <source>
        <dbReference type="Proteomes" id="UP000242180"/>
    </source>
</evidence>
<dbReference type="GO" id="GO:0000981">
    <property type="term" value="F:DNA-binding transcription factor activity, RNA polymerase II-specific"/>
    <property type="evidence" value="ECO:0007669"/>
    <property type="project" value="TreeGrafter"/>
</dbReference>
<evidence type="ECO:0000313" key="5">
    <source>
        <dbReference type="EMBL" id="ORZ03864.1"/>
    </source>
</evidence>
<feature type="domain" description="HMG box" evidence="4">
    <location>
        <begin position="7"/>
        <end position="75"/>
    </location>
</feature>
<proteinExistence type="predicted"/>
<dbReference type="Proteomes" id="UP000242180">
    <property type="component" value="Unassembled WGS sequence"/>
</dbReference>
<dbReference type="SMART" id="SM00398">
    <property type="entry name" value="HMG"/>
    <property type="match status" value="1"/>
</dbReference>
<dbReference type="GO" id="GO:0005634">
    <property type="term" value="C:nucleus"/>
    <property type="evidence" value="ECO:0007669"/>
    <property type="project" value="UniProtKB-UniRule"/>
</dbReference>
<dbReference type="CDD" id="cd01389">
    <property type="entry name" value="HMG-box_ROX1-like"/>
    <property type="match status" value="1"/>
</dbReference>
<evidence type="ECO:0000256" key="2">
    <source>
        <dbReference type="ARBA" id="ARBA00023242"/>
    </source>
</evidence>
<keyword evidence="1 3" id="KW-0238">DNA-binding</keyword>
<evidence type="ECO:0000259" key="4">
    <source>
        <dbReference type="PROSITE" id="PS50118"/>
    </source>
</evidence>
<dbReference type="Pfam" id="PF00505">
    <property type="entry name" value="HMG_box"/>
    <property type="match status" value="1"/>
</dbReference>
<dbReference type="PROSITE" id="PS50118">
    <property type="entry name" value="HMG_BOX_2"/>
    <property type="match status" value="1"/>
</dbReference>
<dbReference type="AlphaFoldDB" id="A0A1X2HWL4"/>
<comment type="caution">
    <text evidence="5">The sequence shown here is derived from an EMBL/GenBank/DDBJ whole genome shotgun (WGS) entry which is preliminary data.</text>
</comment>
<dbReference type="STRING" id="13706.A0A1X2HWL4"/>
<dbReference type="Gene3D" id="1.10.30.10">
    <property type="entry name" value="High mobility group box domain"/>
    <property type="match status" value="1"/>
</dbReference>
<dbReference type="PANTHER" id="PTHR45789:SF2">
    <property type="entry name" value="FI18025P1"/>
    <property type="match status" value="1"/>
</dbReference>
<accession>A0A1X2HWL4</accession>
<dbReference type="InterPro" id="IPR009071">
    <property type="entry name" value="HMG_box_dom"/>
</dbReference>
<keyword evidence="6" id="KW-1185">Reference proteome</keyword>
<dbReference type="InterPro" id="IPR036910">
    <property type="entry name" value="HMG_box_dom_sf"/>
</dbReference>
<dbReference type="EMBL" id="MCGN01000001">
    <property type="protein sequence ID" value="ORZ03864.1"/>
    <property type="molecule type" value="Genomic_DNA"/>
</dbReference>
<sequence length="237" mass="26913">MPSTDRPSRPLNCFIVYRLEKQKEVLAAHPGLNHRDVSRIVGSWWRELSEDEKAPYYELAARNKLEHAQKYPQYKYRPCKNVQRARKCLKKATSKESVQAQFLALHSLKKSPSPPASSLSMLSSVPDTVRATAGDVITPAKPEPKEKAYILHTPISLQSRYLLKSACAMHAQSMPLLCRQLPMPSPLYYGSHSFGERSHDTVILLPPIIMENTPCRHQLHVGQPRVRVSILKDLFHS</sequence>
<dbReference type="SUPFAM" id="SSF47095">
    <property type="entry name" value="HMG-box"/>
    <property type="match status" value="1"/>
</dbReference>
<dbReference type="InterPro" id="IPR051356">
    <property type="entry name" value="SOX/SOX-like_TF"/>
</dbReference>
<dbReference type="PANTHER" id="PTHR45789">
    <property type="entry name" value="FI18025P1"/>
    <property type="match status" value="1"/>
</dbReference>
<reference evidence="5 6" key="1">
    <citation type="submission" date="2016-07" db="EMBL/GenBank/DDBJ databases">
        <title>Pervasive Adenine N6-methylation of Active Genes in Fungi.</title>
        <authorList>
            <consortium name="DOE Joint Genome Institute"/>
            <person name="Mondo S.J."/>
            <person name="Dannebaum R.O."/>
            <person name="Kuo R.C."/>
            <person name="Labutti K."/>
            <person name="Haridas S."/>
            <person name="Kuo A."/>
            <person name="Salamov A."/>
            <person name="Ahrendt S.R."/>
            <person name="Lipzen A."/>
            <person name="Sullivan W."/>
            <person name="Andreopoulos W.B."/>
            <person name="Clum A."/>
            <person name="Lindquist E."/>
            <person name="Daum C."/>
            <person name="Ramamoorthy G.K."/>
            <person name="Gryganskyi A."/>
            <person name="Culley D."/>
            <person name="Magnuson J.K."/>
            <person name="James T.Y."/>
            <person name="O'Malley M.A."/>
            <person name="Stajich J.E."/>
            <person name="Spatafora J.W."/>
            <person name="Visel A."/>
            <person name="Grigoriev I.V."/>
        </authorList>
    </citation>
    <scope>NUCLEOTIDE SEQUENCE [LARGE SCALE GENOMIC DNA]</scope>
    <source>
        <strain evidence="5 6">NRRL 2496</strain>
    </source>
</reference>
<organism evidence="5 6">
    <name type="scientific">Syncephalastrum racemosum</name>
    <name type="common">Filamentous fungus</name>
    <dbReference type="NCBI Taxonomy" id="13706"/>
    <lineage>
        <taxon>Eukaryota</taxon>
        <taxon>Fungi</taxon>
        <taxon>Fungi incertae sedis</taxon>
        <taxon>Mucoromycota</taxon>
        <taxon>Mucoromycotina</taxon>
        <taxon>Mucoromycetes</taxon>
        <taxon>Mucorales</taxon>
        <taxon>Syncephalastraceae</taxon>
        <taxon>Syncephalastrum</taxon>
    </lineage>
</organism>
<evidence type="ECO:0000256" key="1">
    <source>
        <dbReference type="ARBA" id="ARBA00023125"/>
    </source>
</evidence>
<feature type="DNA-binding region" description="HMG box" evidence="3">
    <location>
        <begin position="7"/>
        <end position="75"/>
    </location>
</feature>
<evidence type="ECO:0000256" key="3">
    <source>
        <dbReference type="PROSITE-ProRule" id="PRU00267"/>
    </source>
</evidence>
<dbReference type="OrthoDB" id="6247875at2759"/>
<name>A0A1X2HWL4_SYNRA</name>
<dbReference type="InParanoid" id="A0A1X2HWL4"/>
<protein>
    <submittedName>
        <fullName evidence="5">High mobility group box domain-containing protein</fullName>
    </submittedName>
</protein>
<keyword evidence="2 3" id="KW-0539">Nucleus</keyword>
<gene>
    <name evidence="5" type="ORF">BCR43DRAFT_429674</name>
</gene>
<dbReference type="GO" id="GO:0000978">
    <property type="term" value="F:RNA polymerase II cis-regulatory region sequence-specific DNA binding"/>
    <property type="evidence" value="ECO:0007669"/>
    <property type="project" value="TreeGrafter"/>
</dbReference>